<feature type="compositionally biased region" description="Low complexity" evidence="1">
    <location>
        <begin position="433"/>
        <end position="449"/>
    </location>
</feature>
<organism evidence="2 3">
    <name type="scientific">Aspergillus brasiliensis (strain CBS 101740 / IMI 381727 / IBT 21946)</name>
    <dbReference type="NCBI Taxonomy" id="767769"/>
    <lineage>
        <taxon>Eukaryota</taxon>
        <taxon>Fungi</taxon>
        <taxon>Dikarya</taxon>
        <taxon>Ascomycota</taxon>
        <taxon>Pezizomycotina</taxon>
        <taxon>Eurotiomycetes</taxon>
        <taxon>Eurotiomycetidae</taxon>
        <taxon>Eurotiales</taxon>
        <taxon>Aspergillaceae</taxon>
        <taxon>Aspergillus</taxon>
        <taxon>Aspergillus subgen. Circumdati</taxon>
    </lineage>
</organism>
<sequence length="726" mass="81433">MSSPNPYEPEEDDDDTSDYKLEIKHSQTSAPLPVPPSAGPTSSTTYPPVQTSKTERRSGTRAQALEDLQSSLSRESVEAYSSVLADIIEDHAPVPTIDGGENHNTTQNGIVTWTPKEKEVLYHILDRKGKDGIQEIARQLGSKSELEVQDHLNLLHTGLQRQHLKHRHTRTIILGEVPAAAEISKECCDELDQYAELVSMEEQMAEDVAGKLKHQDLWIIDRETAEELAQETKSQGPDPSASSSAHLTAELFNMRKWIRLSERFFMNFGGARLEDNWANVAFADETPSMTADAFADFYALTVSLTRRLVQSSLFFAMSRLRNMRQTGNQKANVVRSRDVKTALDVLNMQRDRSDYWVGLARRCSLKVEDSRHRKGWKAVHMEHDEVEDILSGKLPLGSKPGERSASRGRSGSRAPETMTDVEDANYSDDEFESSSTASSVLSSPMLSPVEEQPVDPEDDHAEQIDGQRSRLEEMNLWKLIGEPPPQPLEAQIQEYEAQDSIRQRPAGQRKAMEDLVDWRDRTFYRSEWEEYGHDLVDLYDELSESRRKRRRFDQDTDTKPAGRLVPAPDQPSTGLPDSHVEGDSNGVKNGEDSVDEPTPSKTGIEESPEREDSSTRDESPISEHASRLIQELEGRPDSSYTPRRGLRSGVMLVPSKATEADSPPIRRSRRLRGAIKSELDIETASSADDNLPDPHQRAASTEDEESDEEEVPLYSHPMSPADPVSD</sequence>
<evidence type="ECO:0008006" key="4">
    <source>
        <dbReference type="Google" id="ProtNLM"/>
    </source>
</evidence>
<dbReference type="AlphaFoldDB" id="A0A1L9UL19"/>
<feature type="compositionally biased region" description="Acidic residues" evidence="1">
    <location>
        <begin position="419"/>
        <end position="432"/>
    </location>
</feature>
<dbReference type="RefSeq" id="XP_067479605.1">
    <property type="nucleotide sequence ID" value="XM_067617610.1"/>
</dbReference>
<feature type="compositionally biased region" description="Polar residues" evidence="1">
    <location>
        <begin position="39"/>
        <end position="52"/>
    </location>
</feature>
<dbReference type="PANTHER" id="PTHR28079:SF1">
    <property type="entry name" value="RNA POLYMERASE I-SPECIFIC TRANSCRIPTION INITIATION FACTOR RRN5"/>
    <property type="match status" value="1"/>
</dbReference>
<dbReference type="GO" id="GO:0000182">
    <property type="term" value="F:rDNA binding"/>
    <property type="evidence" value="ECO:0007669"/>
    <property type="project" value="TreeGrafter"/>
</dbReference>
<feature type="region of interest" description="Disordered" evidence="1">
    <location>
        <begin position="545"/>
        <end position="726"/>
    </location>
</feature>
<dbReference type="GO" id="GO:0001181">
    <property type="term" value="F:RNA polymerase I general transcription initiation factor activity"/>
    <property type="evidence" value="ECO:0007669"/>
    <property type="project" value="TreeGrafter"/>
</dbReference>
<dbReference type="VEuPathDB" id="FungiDB:ASPBRDRAFT_123508"/>
<name>A0A1L9UL19_ASPBC</name>
<evidence type="ECO:0000313" key="2">
    <source>
        <dbReference type="EMBL" id="OJJ72357.1"/>
    </source>
</evidence>
<dbReference type="PANTHER" id="PTHR28079">
    <property type="entry name" value="RNA POLYMERASE I-SPECIFIC TRANSCRIPTION INITIATION FACTOR RRN5"/>
    <property type="match status" value="1"/>
</dbReference>
<reference evidence="3" key="1">
    <citation type="journal article" date="2017" name="Genome Biol.">
        <title>Comparative genomics reveals high biological diversity and specific adaptations in the industrially and medically important fungal genus Aspergillus.</title>
        <authorList>
            <person name="de Vries R.P."/>
            <person name="Riley R."/>
            <person name="Wiebenga A."/>
            <person name="Aguilar-Osorio G."/>
            <person name="Amillis S."/>
            <person name="Uchima C.A."/>
            <person name="Anderluh G."/>
            <person name="Asadollahi M."/>
            <person name="Askin M."/>
            <person name="Barry K."/>
            <person name="Battaglia E."/>
            <person name="Bayram O."/>
            <person name="Benocci T."/>
            <person name="Braus-Stromeyer S.A."/>
            <person name="Caldana C."/>
            <person name="Canovas D."/>
            <person name="Cerqueira G.C."/>
            <person name="Chen F."/>
            <person name="Chen W."/>
            <person name="Choi C."/>
            <person name="Clum A."/>
            <person name="Dos Santos R.A."/>
            <person name="Damasio A.R."/>
            <person name="Diallinas G."/>
            <person name="Emri T."/>
            <person name="Fekete E."/>
            <person name="Flipphi M."/>
            <person name="Freyberg S."/>
            <person name="Gallo A."/>
            <person name="Gournas C."/>
            <person name="Habgood R."/>
            <person name="Hainaut M."/>
            <person name="Harispe M.L."/>
            <person name="Henrissat B."/>
            <person name="Hilden K.S."/>
            <person name="Hope R."/>
            <person name="Hossain A."/>
            <person name="Karabika E."/>
            <person name="Karaffa L."/>
            <person name="Karanyi Z."/>
            <person name="Krasevec N."/>
            <person name="Kuo A."/>
            <person name="Kusch H."/>
            <person name="LaButti K."/>
            <person name="Lagendijk E.L."/>
            <person name="Lapidus A."/>
            <person name="Levasseur A."/>
            <person name="Lindquist E."/>
            <person name="Lipzen A."/>
            <person name="Logrieco A.F."/>
            <person name="MacCabe A."/>
            <person name="Maekelae M.R."/>
            <person name="Malavazi I."/>
            <person name="Melin P."/>
            <person name="Meyer V."/>
            <person name="Mielnichuk N."/>
            <person name="Miskei M."/>
            <person name="Molnar A.P."/>
            <person name="Mule G."/>
            <person name="Ngan C.Y."/>
            <person name="Orejas M."/>
            <person name="Orosz E."/>
            <person name="Ouedraogo J.P."/>
            <person name="Overkamp K.M."/>
            <person name="Park H.-S."/>
            <person name="Perrone G."/>
            <person name="Piumi F."/>
            <person name="Punt P.J."/>
            <person name="Ram A.F."/>
            <person name="Ramon A."/>
            <person name="Rauscher S."/>
            <person name="Record E."/>
            <person name="Riano-Pachon D.M."/>
            <person name="Robert V."/>
            <person name="Roehrig J."/>
            <person name="Ruller R."/>
            <person name="Salamov A."/>
            <person name="Salih N.S."/>
            <person name="Samson R.A."/>
            <person name="Sandor E."/>
            <person name="Sanguinetti M."/>
            <person name="Schuetze T."/>
            <person name="Sepcic K."/>
            <person name="Shelest E."/>
            <person name="Sherlock G."/>
            <person name="Sophianopoulou V."/>
            <person name="Squina F.M."/>
            <person name="Sun H."/>
            <person name="Susca A."/>
            <person name="Todd R.B."/>
            <person name="Tsang A."/>
            <person name="Unkles S.E."/>
            <person name="van de Wiele N."/>
            <person name="van Rossen-Uffink D."/>
            <person name="Oliveira J.V."/>
            <person name="Vesth T.C."/>
            <person name="Visser J."/>
            <person name="Yu J.-H."/>
            <person name="Zhou M."/>
            <person name="Andersen M.R."/>
            <person name="Archer D.B."/>
            <person name="Baker S.E."/>
            <person name="Benoit I."/>
            <person name="Brakhage A.A."/>
            <person name="Braus G.H."/>
            <person name="Fischer R."/>
            <person name="Frisvad J.C."/>
            <person name="Goldman G.H."/>
            <person name="Houbraken J."/>
            <person name="Oakley B."/>
            <person name="Pocsi I."/>
            <person name="Scazzocchio C."/>
            <person name="Seiboth B."/>
            <person name="vanKuyk P.A."/>
            <person name="Wortman J."/>
            <person name="Dyer P.S."/>
            <person name="Grigoriev I.V."/>
        </authorList>
    </citation>
    <scope>NUCLEOTIDE SEQUENCE [LARGE SCALE GENOMIC DNA]</scope>
    <source>
        <strain evidence="3">CBS 101740 / IMI 381727 / IBT 21946</strain>
    </source>
</reference>
<dbReference type="GO" id="GO:0006361">
    <property type="term" value="P:transcription initiation at RNA polymerase I promoter"/>
    <property type="evidence" value="ECO:0007669"/>
    <property type="project" value="TreeGrafter"/>
</dbReference>
<evidence type="ECO:0000313" key="3">
    <source>
        <dbReference type="Proteomes" id="UP000184499"/>
    </source>
</evidence>
<dbReference type="GeneID" id="93570098"/>
<feature type="compositionally biased region" description="Acidic residues" evidence="1">
    <location>
        <begin position="701"/>
        <end position="711"/>
    </location>
</feature>
<dbReference type="CDD" id="cd00167">
    <property type="entry name" value="SANT"/>
    <property type="match status" value="1"/>
</dbReference>
<dbReference type="InterPro" id="IPR039601">
    <property type="entry name" value="Rrn5"/>
</dbReference>
<feature type="region of interest" description="Disordered" evidence="1">
    <location>
        <begin position="497"/>
        <end position="516"/>
    </location>
</feature>
<keyword evidence="3" id="KW-1185">Reference proteome</keyword>
<accession>A0A1L9UL19</accession>
<dbReference type="EMBL" id="KV878683">
    <property type="protein sequence ID" value="OJJ72357.1"/>
    <property type="molecule type" value="Genomic_DNA"/>
</dbReference>
<evidence type="ECO:0000256" key="1">
    <source>
        <dbReference type="SAM" id="MobiDB-lite"/>
    </source>
</evidence>
<proteinExistence type="predicted"/>
<feature type="compositionally biased region" description="Basic and acidic residues" evidence="1">
    <location>
        <begin position="610"/>
        <end position="636"/>
    </location>
</feature>
<dbReference type="InterPro" id="IPR001005">
    <property type="entry name" value="SANT/Myb"/>
</dbReference>
<dbReference type="OrthoDB" id="2240312at2759"/>
<dbReference type="Proteomes" id="UP000184499">
    <property type="component" value="Unassembled WGS sequence"/>
</dbReference>
<dbReference type="OMA" id="CCHALDE"/>
<dbReference type="STRING" id="767769.A0A1L9UL19"/>
<feature type="region of interest" description="Disordered" evidence="1">
    <location>
        <begin position="390"/>
        <end position="463"/>
    </location>
</feature>
<gene>
    <name evidence="2" type="ORF">ASPBRDRAFT_123508</name>
</gene>
<dbReference type="GO" id="GO:0042790">
    <property type="term" value="P:nucleolar large rRNA transcription by RNA polymerase I"/>
    <property type="evidence" value="ECO:0007669"/>
    <property type="project" value="InterPro"/>
</dbReference>
<dbReference type="GO" id="GO:0000500">
    <property type="term" value="C:RNA polymerase I upstream activating factor complex"/>
    <property type="evidence" value="ECO:0007669"/>
    <property type="project" value="InterPro"/>
</dbReference>
<protein>
    <recommendedName>
        <fullName evidence="4">Myb-like domain-containing protein</fullName>
    </recommendedName>
</protein>
<feature type="region of interest" description="Disordered" evidence="1">
    <location>
        <begin position="1"/>
        <end position="63"/>
    </location>
</feature>